<dbReference type="FunFam" id="3.40.50.300:FF:000054">
    <property type="entry name" value="ABC multidrug transporter atrF"/>
    <property type="match status" value="1"/>
</dbReference>
<dbReference type="InterPro" id="IPR034003">
    <property type="entry name" value="ABCG_PDR_2"/>
</dbReference>
<dbReference type="CDD" id="cd03232">
    <property type="entry name" value="ABCG_PDR_domain2"/>
    <property type="match status" value="1"/>
</dbReference>
<dbReference type="InterPro" id="IPR017871">
    <property type="entry name" value="ABC_transporter-like_CS"/>
</dbReference>
<evidence type="ECO:0000256" key="2">
    <source>
        <dbReference type="ARBA" id="ARBA00006012"/>
    </source>
</evidence>
<protein>
    <recommendedName>
        <fullName evidence="11">ABC transporter domain-containing protein</fullName>
    </recommendedName>
</protein>
<feature type="transmembrane region" description="Helical" evidence="10">
    <location>
        <begin position="1182"/>
        <end position="1202"/>
    </location>
</feature>
<feature type="transmembrane region" description="Helical" evidence="10">
    <location>
        <begin position="1149"/>
        <end position="1170"/>
    </location>
</feature>
<feature type="transmembrane region" description="Helical" evidence="10">
    <location>
        <begin position="561"/>
        <end position="587"/>
    </location>
</feature>
<dbReference type="PROSITE" id="PS00211">
    <property type="entry name" value="ABC_TRANSPORTER_1"/>
    <property type="match status" value="1"/>
</dbReference>
<feature type="region of interest" description="Disordered" evidence="9">
    <location>
        <begin position="776"/>
        <end position="808"/>
    </location>
</feature>
<gene>
    <name evidence="12" type="ORF">S7711_07072</name>
</gene>
<dbReference type="CDD" id="cd03233">
    <property type="entry name" value="ABCG_PDR_domain1"/>
    <property type="match status" value="1"/>
</dbReference>
<dbReference type="HOGENOM" id="CLU_000604_35_0_1"/>
<evidence type="ECO:0000256" key="8">
    <source>
        <dbReference type="ARBA" id="ARBA00023136"/>
    </source>
</evidence>
<keyword evidence="4 10" id="KW-0812">Transmembrane</keyword>
<dbReference type="PROSITE" id="PS50893">
    <property type="entry name" value="ABC_TRANSPORTER_2"/>
    <property type="match status" value="2"/>
</dbReference>
<dbReference type="GO" id="GO:0016887">
    <property type="term" value="F:ATP hydrolysis activity"/>
    <property type="evidence" value="ECO:0007669"/>
    <property type="project" value="InterPro"/>
</dbReference>
<feature type="domain" description="ABC transporter" evidence="11">
    <location>
        <begin position="818"/>
        <end position="1055"/>
    </location>
</feature>
<dbReference type="InterPro" id="IPR003593">
    <property type="entry name" value="AAA+_ATPase"/>
</dbReference>
<keyword evidence="13" id="KW-1185">Reference proteome</keyword>
<evidence type="ECO:0000259" key="11">
    <source>
        <dbReference type="PROSITE" id="PS50893"/>
    </source>
</evidence>
<accession>A0A084AP68</accession>
<dbReference type="InterPro" id="IPR010929">
    <property type="entry name" value="PDR_CDR_ABC"/>
</dbReference>
<feature type="transmembrane region" description="Helical" evidence="10">
    <location>
        <begin position="517"/>
        <end position="540"/>
    </location>
</feature>
<dbReference type="Proteomes" id="UP000028045">
    <property type="component" value="Unassembled WGS sequence"/>
</dbReference>
<dbReference type="InterPro" id="IPR003439">
    <property type="entry name" value="ABC_transporter-like_ATP-bd"/>
</dbReference>
<dbReference type="InterPro" id="IPR034001">
    <property type="entry name" value="ABCG_PDR_1"/>
</dbReference>
<reference evidence="12 13" key="1">
    <citation type="journal article" date="2014" name="BMC Genomics">
        <title>Comparative genome sequencing reveals chemotype-specific gene clusters in the toxigenic black mold Stachybotrys.</title>
        <authorList>
            <person name="Semeiks J."/>
            <person name="Borek D."/>
            <person name="Otwinowski Z."/>
            <person name="Grishin N.V."/>
        </authorList>
    </citation>
    <scope>NUCLEOTIDE SEQUENCE [LARGE SCALE GENOMIC DNA]</scope>
    <source>
        <strain evidence="13">CBS 109288 / IBT 7711</strain>
    </source>
</reference>
<evidence type="ECO:0000256" key="3">
    <source>
        <dbReference type="ARBA" id="ARBA00022448"/>
    </source>
</evidence>
<dbReference type="PANTHER" id="PTHR19241">
    <property type="entry name" value="ATP-BINDING CASSETTE TRANSPORTER"/>
    <property type="match status" value="1"/>
</dbReference>
<dbReference type="GO" id="GO:0140359">
    <property type="term" value="F:ABC-type transporter activity"/>
    <property type="evidence" value="ECO:0007669"/>
    <property type="project" value="InterPro"/>
</dbReference>
<name>A0A084AP68_STACB</name>
<dbReference type="InterPro" id="IPR027417">
    <property type="entry name" value="P-loop_NTPase"/>
</dbReference>
<dbReference type="OrthoDB" id="245989at2759"/>
<sequence length="1442" mass="160858">MPSYLLSPRQEASGDPLQHSQEDQSNHVFVTDEAAGTVNQLHRALSEPNPPQQLRQDEEKQLDTDFAELESYLRSDDGPSAWPAPAPLSVCFKSISTYGTKAGPESIKTVKDAIWRTLTFQDMYEATLKKLVSPEKIELGRPLIRDFSGVVRNGEMMLVLGNPGSGCSTFLRTIGGQHDSFLGVKGDLDYSGLSIHDVQKRYRSAVSYIPENDVHLPTLTVRQTLEFALKAKTPKRMLHEIPRFLDQFGRIFGMTHVMDTLVGNEFIRGVSGGERKRVSILESLASDASINCWDGSTRGLDAASALDYIRSLRIITNTGNRATVVSLYQASDAIYNLMDKLLLIDEGRMLYQGPASAAEAYFENLGYQRLPRQTMSDFLTSVTAGSYENVQEGAMQRVPRGAANLEQAFRTSKAFRAVEREIEQYEAEFPQSATDSDSAHNAKYWEHQPKSRYVSSKSRYNTSFIRQAVLCTQRQYWQLLGHKTPFFTKIICVIVCAFLLGSMFYDMSDDTAGVYSRGGFCFYSAAILAWFQLAELEAAFFDRAVVSRQKGYAMTRPSAVVLGKVILDVPQILTQSALFSIIGYFLSGMRHDVGAFFAFLLSIFLSGFAFTAFYRAFGAVSPRLEVALRYCGLVMLIGIIFGGYVRSVERLIEDVPWVGWLAYITPVLYSFEIIIAFEFHNRDFPCTADSIIPAGPEYSDLEFQGCAYQGMSTGQLNLSGDEYIAQHFGFSYGNVGRDFGILVLFTVALVAINMLIVEKVDWAHEGGKALEYARGRKAKDVPTANDEESVGRDQTPVTHKPSDDSAVDGNLLKAQSTFTWKDINYSVSHKGGEKQLLNKVSGYCEPGKLTALVGASGAGKSTLMTVLTQQATGKLSGEMKVDGQPLGLGFGRSIGYCQQMDIHVETSTVREAFEFSALLRQPSSVSRDEKLAYVNEVLSILQMTSFQDVAIRSLSLEQKKRTTIGVELCAKPSLLLFLDEPTSGLDGQGAMNIVRLLRRLADNGQAIICTIHQASQEQFEQFDRVLALQRGGRAYYFGDVGTRGKAVLDYFAQHGVHMPHDKNVADLLIEVTAQGNSHSLRDWCDIWEQSPEAAAVVQKIDDNAAVSGSTISQDPMNGNSTIYASSTMQQTYHLTRRTIVQYWRTPDYVYSRLYCSFFHALLNALAFLQLGNTESELQYRIFSCFLILMIVAEIINACAVMFDENRNIWLGREYPSRIYGWTAFTTAQVVAEIPYALIGGLLFYLIFYFIVGLPLGAPAGYTFLMIMLFYLFTTSWGQWIAALSSDAAMAANIMPFFVVMCEFFNGVLQPVSLMPPVWRYTMYYIGPFTYWIGGIAAMILSPIDVACHDSELSRFSPPPNNTCLEYSESWLSRVTGYLDNPDATSDCGYCQYASGEDYLSTISVELSDAWPYLAIFVLFTVTNYLSVYLWVYVKSVKNWLPW</sequence>
<feature type="domain" description="ABC transporter" evidence="11">
    <location>
        <begin position="118"/>
        <end position="371"/>
    </location>
</feature>
<evidence type="ECO:0000313" key="13">
    <source>
        <dbReference type="Proteomes" id="UP000028045"/>
    </source>
</evidence>
<keyword evidence="3" id="KW-0813">Transport</keyword>
<evidence type="ECO:0000256" key="4">
    <source>
        <dbReference type="ARBA" id="ARBA00022692"/>
    </source>
</evidence>
<keyword evidence="7 10" id="KW-1133">Transmembrane helix</keyword>
<evidence type="ECO:0000256" key="6">
    <source>
        <dbReference type="ARBA" id="ARBA00022840"/>
    </source>
</evidence>
<dbReference type="SUPFAM" id="SSF52540">
    <property type="entry name" value="P-loop containing nucleoside triphosphate hydrolases"/>
    <property type="match status" value="2"/>
</dbReference>
<feature type="transmembrane region" description="Helical" evidence="10">
    <location>
        <begin position="739"/>
        <end position="757"/>
    </location>
</feature>
<feature type="transmembrane region" description="Helical" evidence="10">
    <location>
        <begin position="657"/>
        <end position="677"/>
    </location>
</feature>
<dbReference type="EMBL" id="KL648632">
    <property type="protein sequence ID" value="KEY67097.1"/>
    <property type="molecule type" value="Genomic_DNA"/>
</dbReference>
<feature type="transmembrane region" description="Helical" evidence="10">
    <location>
        <begin position="593"/>
        <end position="614"/>
    </location>
</feature>
<organism evidence="12 13">
    <name type="scientific">Stachybotrys chartarum (strain CBS 109288 / IBT 7711)</name>
    <name type="common">Toxic black mold</name>
    <name type="synonym">Stilbospora chartarum</name>
    <dbReference type="NCBI Taxonomy" id="1280523"/>
    <lineage>
        <taxon>Eukaryota</taxon>
        <taxon>Fungi</taxon>
        <taxon>Dikarya</taxon>
        <taxon>Ascomycota</taxon>
        <taxon>Pezizomycotina</taxon>
        <taxon>Sordariomycetes</taxon>
        <taxon>Hypocreomycetidae</taxon>
        <taxon>Hypocreales</taxon>
        <taxon>Stachybotryaceae</taxon>
        <taxon>Stachybotrys</taxon>
    </lineage>
</organism>
<evidence type="ECO:0000256" key="7">
    <source>
        <dbReference type="ARBA" id="ARBA00022989"/>
    </source>
</evidence>
<dbReference type="SMART" id="SM00382">
    <property type="entry name" value="AAA"/>
    <property type="match status" value="2"/>
</dbReference>
<feature type="transmembrane region" description="Helical" evidence="10">
    <location>
        <begin position="486"/>
        <end position="505"/>
    </location>
</feature>
<dbReference type="Gene3D" id="3.40.50.300">
    <property type="entry name" value="P-loop containing nucleotide triphosphate hydrolases"/>
    <property type="match status" value="2"/>
</dbReference>
<evidence type="ECO:0000256" key="1">
    <source>
        <dbReference type="ARBA" id="ARBA00004141"/>
    </source>
</evidence>
<comment type="similarity">
    <text evidence="2">Belongs to the ABC transporter superfamily. ABCG family. PDR (TC 3.A.1.205) subfamily.</text>
</comment>
<feature type="transmembrane region" description="Helical" evidence="10">
    <location>
        <begin position="1409"/>
        <end position="1433"/>
    </location>
</feature>
<feature type="transmembrane region" description="Helical" evidence="10">
    <location>
        <begin position="1320"/>
        <end position="1343"/>
    </location>
</feature>
<dbReference type="Pfam" id="PF06422">
    <property type="entry name" value="PDR_CDR"/>
    <property type="match status" value="1"/>
</dbReference>
<feature type="transmembrane region" description="Helical" evidence="10">
    <location>
        <begin position="626"/>
        <end position="645"/>
    </location>
</feature>
<evidence type="ECO:0000256" key="9">
    <source>
        <dbReference type="SAM" id="MobiDB-lite"/>
    </source>
</evidence>
<dbReference type="GO" id="GO:0016020">
    <property type="term" value="C:membrane"/>
    <property type="evidence" value="ECO:0007669"/>
    <property type="project" value="UniProtKB-SubCell"/>
</dbReference>
<dbReference type="InterPro" id="IPR013525">
    <property type="entry name" value="ABC2_TM"/>
</dbReference>
<dbReference type="Pfam" id="PF00005">
    <property type="entry name" value="ABC_tran"/>
    <property type="match status" value="2"/>
</dbReference>
<proteinExistence type="inferred from homology"/>
<feature type="transmembrane region" description="Helical" evidence="10">
    <location>
        <begin position="1233"/>
        <end position="1251"/>
    </location>
</feature>
<keyword evidence="8 10" id="KW-0472">Membrane</keyword>
<evidence type="ECO:0000313" key="12">
    <source>
        <dbReference type="EMBL" id="KEY67097.1"/>
    </source>
</evidence>
<dbReference type="Pfam" id="PF01061">
    <property type="entry name" value="ABC2_membrane"/>
    <property type="match status" value="2"/>
</dbReference>
<keyword evidence="5" id="KW-0547">Nucleotide-binding</keyword>
<comment type="subcellular location">
    <subcellularLocation>
        <location evidence="1">Membrane</location>
        <topology evidence="1">Multi-pass membrane protein</topology>
    </subcellularLocation>
</comment>
<evidence type="ECO:0000256" key="5">
    <source>
        <dbReference type="ARBA" id="ARBA00022741"/>
    </source>
</evidence>
<dbReference type="GO" id="GO:0005524">
    <property type="term" value="F:ATP binding"/>
    <property type="evidence" value="ECO:0007669"/>
    <property type="project" value="UniProtKB-KW"/>
</dbReference>
<feature type="region of interest" description="Disordered" evidence="9">
    <location>
        <begin position="1"/>
        <end position="26"/>
    </location>
</feature>
<feature type="transmembrane region" description="Helical" evidence="10">
    <location>
        <begin position="1263"/>
        <end position="1281"/>
    </location>
</feature>
<evidence type="ECO:0000256" key="10">
    <source>
        <dbReference type="SAM" id="Phobius"/>
    </source>
</evidence>
<keyword evidence="6" id="KW-0067">ATP-binding</keyword>